<dbReference type="Gene3D" id="3.20.20.140">
    <property type="entry name" value="Metal-dependent hydrolases"/>
    <property type="match status" value="1"/>
</dbReference>
<accession>A0A316YR71</accession>
<feature type="domain" description="Amidohydrolase-related" evidence="2">
    <location>
        <begin position="153"/>
        <end position="312"/>
    </location>
</feature>
<evidence type="ECO:0000313" key="4">
    <source>
        <dbReference type="Proteomes" id="UP000245768"/>
    </source>
</evidence>
<dbReference type="InterPro" id="IPR006680">
    <property type="entry name" value="Amidohydro-rel"/>
</dbReference>
<dbReference type="OrthoDB" id="3364440at2759"/>
<dbReference type="SUPFAM" id="SSF51556">
    <property type="entry name" value="Metallo-dependent hydrolases"/>
    <property type="match status" value="1"/>
</dbReference>
<protein>
    <recommendedName>
        <fullName evidence="2">Amidohydrolase-related domain-containing protein</fullName>
    </recommendedName>
</protein>
<reference evidence="3 4" key="1">
    <citation type="journal article" date="2018" name="Mol. Biol. Evol.">
        <title>Broad Genomic Sampling Reveals a Smut Pathogenic Ancestry of the Fungal Clade Ustilaginomycotina.</title>
        <authorList>
            <person name="Kijpornyongpan T."/>
            <person name="Mondo S.J."/>
            <person name="Barry K."/>
            <person name="Sandor L."/>
            <person name="Lee J."/>
            <person name="Lipzen A."/>
            <person name="Pangilinan J."/>
            <person name="LaButti K."/>
            <person name="Hainaut M."/>
            <person name="Henrissat B."/>
            <person name="Grigoriev I.V."/>
            <person name="Spatafora J.W."/>
            <person name="Aime M.C."/>
        </authorList>
    </citation>
    <scope>NUCLEOTIDE SEQUENCE [LARGE SCALE GENOMIC DNA]</scope>
    <source>
        <strain evidence="3 4">MCA 4198</strain>
    </source>
</reference>
<evidence type="ECO:0000313" key="3">
    <source>
        <dbReference type="EMBL" id="PWN91877.1"/>
    </source>
</evidence>
<gene>
    <name evidence="3" type="ORF">FA10DRAFT_265708</name>
</gene>
<evidence type="ECO:0000259" key="2">
    <source>
        <dbReference type="Pfam" id="PF04909"/>
    </source>
</evidence>
<keyword evidence="4" id="KW-1185">Reference proteome</keyword>
<name>A0A316YR71_9BASI</name>
<dbReference type="EMBL" id="KZ819635">
    <property type="protein sequence ID" value="PWN91877.1"/>
    <property type="molecule type" value="Genomic_DNA"/>
</dbReference>
<dbReference type="GO" id="GO:0016787">
    <property type="term" value="F:hydrolase activity"/>
    <property type="evidence" value="ECO:0007669"/>
    <property type="project" value="InterPro"/>
</dbReference>
<organism evidence="3 4">
    <name type="scientific">Acaromyces ingoldii</name>
    <dbReference type="NCBI Taxonomy" id="215250"/>
    <lineage>
        <taxon>Eukaryota</taxon>
        <taxon>Fungi</taxon>
        <taxon>Dikarya</taxon>
        <taxon>Basidiomycota</taxon>
        <taxon>Ustilaginomycotina</taxon>
        <taxon>Exobasidiomycetes</taxon>
        <taxon>Exobasidiales</taxon>
        <taxon>Cryptobasidiaceae</taxon>
        <taxon>Acaromyces</taxon>
    </lineage>
</organism>
<dbReference type="Proteomes" id="UP000245768">
    <property type="component" value="Unassembled WGS sequence"/>
</dbReference>
<dbReference type="RefSeq" id="XP_025379075.1">
    <property type="nucleotide sequence ID" value="XM_025521172.1"/>
</dbReference>
<dbReference type="InterPro" id="IPR032466">
    <property type="entry name" value="Metal_Hydrolase"/>
</dbReference>
<dbReference type="InParanoid" id="A0A316YR71"/>
<feature type="region of interest" description="Disordered" evidence="1">
    <location>
        <begin position="44"/>
        <end position="65"/>
    </location>
</feature>
<dbReference type="AlphaFoldDB" id="A0A316YR71"/>
<dbReference type="Pfam" id="PF04909">
    <property type="entry name" value="Amidohydro_2"/>
    <property type="match status" value="1"/>
</dbReference>
<evidence type="ECO:0000256" key="1">
    <source>
        <dbReference type="SAM" id="MobiDB-lite"/>
    </source>
</evidence>
<dbReference type="GeneID" id="37043088"/>
<sequence length="390" mass="41647">MGHEKEEADDEEPWIVDSHTHILPPRLAEKIRAFFNDSIRVLDEADDPDASPAGPSGDPDGRPQPCCMIPLRKDLFGATYDSVASFPSHGRFSLPYPASDVSALVRAQRRVGIASCWILPYAHKAGMSRRLNEDIASMIAPALASEGLAAPTIGFTVHPSDGADEVDASTRAALLRGARVAKLHCSVGDYGVLHANLAPFWTLSHTLRFPVVVHFGTHLSGHTLSSDLLDCLGTLATTYRHAPIVVAHSGDPSVSIALRLAATHENIYLDTTPTVTRPPAYPARGTAAHDELLRLARNGRVLFGSDLPNTAVLLEDQIAGIYATFAEPGWAPPPQRGGSGSGKDWWRKRSSAARAGKAVEEVLGAAARRLVAGVDVSALLGERAEHAAKM</sequence>
<proteinExistence type="predicted"/>